<dbReference type="PANTHER" id="PTHR40124">
    <property type="match status" value="1"/>
</dbReference>
<dbReference type="EMBL" id="VSWC01000028">
    <property type="protein sequence ID" value="KAA1108981.1"/>
    <property type="molecule type" value="Genomic_DNA"/>
</dbReference>
<sequence length="568" mass="63656">MIHWLSSLIECHHLNVTPHRMKIGYINHPVFQKTSWRSIYLLHVLLVQIGSINTSSIQSPEPALTSNEPQIPSLESNQTEERWRLPEAFTLDDLRLVKTSNLSTQLPENFRVVSRDTAVSEWYPKAQKALAEEAFAFTLGDLLSIRYPRHSNPLHNQNPPRVMESTFSAAPLNITTAKNVTLSYSLFIPEGFDFLTRVKLPGIYGGSTYGENTYKSDEGFHTYVMIQEDGTVGFYTQNSKSNEHESFRGGSRSLSRGIWTTIRQDVWLDSRGIAIRGFNLWINHNLVSAQTDLSPRHLFSMKNGDLTEATHVTGQIQRVSLSGIENNFEKQQVPTHSDEREIKDGNLIQVSGDQLPAIENIRNLQEIARKSPLNNSEILPGQETTQQNSTQQPNGKNLTSTMAVSQNLTRVNDQTKNNTNTPVEHRYFGAFPALGIPELAELAKENSKKIVPVVPALSIAQPLTETDDDNDDDDDQVEDDNDRSNEVPESSNSNSKSKLSPFLGALGSILLQQEDPVDDQPLHFFGFFASDLSSATEISPKSKPDDRINSTIFFKDFQIICNPNIHAS</sequence>
<evidence type="ECO:0000259" key="2">
    <source>
        <dbReference type="Pfam" id="PF21294"/>
    </source>
</evidence>
<organism evidence="3 4">
    <name type="scientific">Puccinia graminis f. sp. tritici</name>
    <dbReference type="NCBI Taxonomy" id="56615"/>
    <lineage>
        <taxon>Eukaryota</taxon>
        <taxon>Fungi</taxon>
        <taxon>Dikarya</taxon>
        <taxon>Basidiomycota</taxon>
        <taxon>Pucciniomycotina</taxon>
        <taxon>Pucciniomycetes</taxon>
        <taxon>Pucciniales</taxon>
        <taxon>Pucciniaceae</taxon>
        <taxon>Puccinia</taxon>
    </lineage>
</organism>
<comment type="caution">
    <text evidence="3">The sequence shown here is derived from an EMBL/GenBank/DDBJ whole genome shotgun (WGS) entry which is preliminary data.</text>
</comment>
<proteinExistence type="predicted"/>
<protein>
    <recommendedName>
        <fullName evidence="2">Polysaccharide lyase 14 domain-containing protein</fullName>
    </recommendedName>
</protein>
<evidence type="ECO:0000313" key="4">
    <source>
        <dbReference type="Proteomes" id="UP000324748"/>
    </source>
</evidence>
<accession>A0A5B0Q758</accession>
<dbReference type="Pfam" id="PF21294">
    <property type="entry name" value="Polysacc_lyase_14"/>
    <property type="match status" value="1"/>
</dbReference>
<name>A0A5B0Q758_PUCGR</name>
<feature type="compositionally biased region" description="Acidic residues" evidence="1">
    <location>
        <begin position="465"/>
        <end position="481"/>
    </location>
</feature>
<keyword evidence="4" id="KW-1185">Reference proteome</keyword>
<dbReference type="Gene3D" id="2.60.120.200">
    <property type="match status" value="1"/>
</dbReference>
<feature type="region of interest" description="Disordered" evidence="1">
    <location>
        <begin position="375"/>
        <end position="398"/>
    </location>
</feature>
<dbReference type="OrthoDB" id="2503633at2759"/>
<dbReference type="AlphaFoldDB" id="A0A5B0Q758"/>
<dbReference type="PANTHER" id="PTHR40124:SF1">
    <property type="entry name" value="DISAGGREGATASE RELATED REPEAT PROTEIN"/>
    <property type="match status" value="1"/>
</dbReference>
<evidence type="ECO:0000313" key="3">
    <source>
        <dbReference type="EMBL" id="KAA1108981.1"/>
    </source>
</evidence>
<feature type="region of interest" description="Disordered" evidence="1">
    <location>
        <begin position="461"/>
        <end position="499"/>
    </location>
</feature>
<feature type="compositionally biased region" description="Low complexity" evidence="1">
    <location>
        <begin position="487"/>
        <end position="499"/>
    </location>
</feature>
<evidence type="ECO:0000256" key="1">
    <source>
        <dbReference type="SAM" id="MobiDB-lite"/>
    </source>
</evidence>
<feature type="region of interest" description="Disordered" evidence="1">
    <location>
        <begin position="57"/>
        <end position="77"/>
    </location>
</feature>
<reference evidence="3 4" key="1">
    <citation type="submission" date="2019-05" db="EMBL/GenBank/DDBJ databases">
        <title>Emergence of the Ug99 lineage of the wheat stem rust pathogen through somatic hybridization.</title>
        <authorList>
            <person name="Li F."/>
            <person name="Upadhyaya N.M."/>
            <person name="Sperschneider J."/>
            <person name="Matny O."/>
            <person name="Nguyen-Phuc H."/>
            <person name="Mago R."/>
            <person name="Raley C."/>
            <person name="Miller M.E."/>
            <person name="Silverstein K.A.T."/>
            <person name="Henningsen E."/>
            <person name="Hirsch C.D."/>
            <person name="Visser B."/>
            <person name="Pretorius Z.A."/>
            <person name="Steffenson B.J."/>
            <person name="Schwessinger B."/>
            <person name="Dodds P.N."/>
            <person name="Figueroa M."/>
        </authorList>
    </citation>
    <scope>NUCLEOTIDE SEQUENCE [LARGE SCALE GENOMIC DNA]</scope>
    <source>
        <strain evidence="3">21-0</strain>
    </source>
</reference>
<dbReference type="Proteomes" id="UP000324748">
    <property type="component" value="Unassembled WGS sequence"/>
</dbReference>
<feature type="domain" description="Polysaccharide lyase 14" evidence="2">
    <location>
        <begin position="142"/>
        <end position="302"/>
    </location>
</feature>
<gene>
    <name evidence="3" type="ORF">PGT21_030128</name>
</gene>
<dbReference type="InterPro" id="IPR048958">
    <property type="entry name" value="Polysacc_lyase_14"/>
</dbReference>